<evidence type="ECO:0000256" key="1">
    <source>
        <dbReference type="ARBA" id="ARBA00004370"/>
    </source>
</evidence>
<keyword evidence="4 7" id="KW-1133">Transmembrane helix</keyword>
<feature type="transmembrane region" description="Helical" evidence="7">
    <location>
        <begin position="33"/>
        <end position="57"/>
    </location>
</feature>
<proteinExistence type="inferred from homology"/>
<name>A0A8K0K384_LADFU</name>
<dbReference type="EMBL" id="KZ308325">
    <property type="protein sequence ID" value="KAG8227500.1"/>
    <property type="molecule type" value="Genomic_DNA"/>
</dbReference>
<dbReference type="Gene3D" id="1.20.1070.10">
    <property type="entry name" value="Rhodopsin 7-helix transmembrane proteins"/>
    <property type="match status" value="1"/>
</dbReference>
<evidence type="ECO:0000259" key="8">
    <source>
        <dbReference type="PROSITE" id="PS50262"/>
    </source>
</evidence>
<dbReference type="InterPro" id="IPR052954">
    <property type="entry name" value="GPCR-Ligand_Int"/>
</dbReference>
<feature type="transmembrane region" description="Helical" evidence="7">
    <location>
        <begin position="341"/>
        <end position="358"/>
    </location>
</feature>
<feature type="transmembrane region" description="Helical" evidence="7">
    <location>
        <begin position="198"/>
        <end position="214"/>
    </location>
</feature>
<feature type="compositionally biased region" description="Basic residues" evidence="6">
    <location>
        <begin position="466"/>
        <end position="475"/>
    </location>
</feature>
<keyword evidence="10" id="KW-1185">Reference proteome</keyword>
<feature type="transmembrane region" description="Helical" evidence="7">
    <location>
        <begin position="299"/>
        <end position="321"/>
    </location>
</feature>
<feature type="region of interest" description="Disordered" evidence="6">
    <location>
        <begin position="109"/>
        <end position="129"/>
    </location>
</feature>
<gene>
    <name evidence="9" type="ORF">J437_LFUL002389</name>
</gene>
<organism evidence="9 10">
    <name type="scientific">Ladona fulva</name>
    <name type="common">Scarce chaser dragonfly</name>
    <name type="synonym">Libellula fulva</name>
    <dbReference type="NCBI Taxonomy" id="123851"/>
    <lineage>
        <taxon>Eukaryota</taxon>
        <taxon>Metazoa</taxon>
        <taxon>Ecdysozoa</taxon>
        <taxon>Arthropoda</taxon>
        <taxon>Hexapoda</taxon>
        <taxon>Insecta</taxon>
        <taxon>Pterygota</taxon>
        <taxon>Palaeoptera</taxon>
        <taxon>Odonata</taxon>
        <taxon>Epiprocta</taxon>
        <taxon>Anisoptera</taxon>
        <taxon>Libelluloidea</taxon>
        <taxon>Libellulidae</taxon>
        <taxon>Ladona</taxon>
    </lineage>
</organism>
<reference evidence="9" key="2">
    <citation type="submission" date="2017-10" db="EMBL/GenBank/DDBJ databases">
        <title>Ladona fulva Genome sequencing and assembly.</title>
        <authorList>
            <person name="Murali S."/>
            <person name="Richards S."/>
            <person name="Bandaranaike D."/>
            <person name="Bellair M."/>
            <person name="Blankenburg K."/>
            <person name="Chao H."/>
            <person name="Dinh H."/>
            <person name="Doddapaneni H."/>
            <person name="Dugan-Rocha S."/>
            <person name="Elkadiri S."/>
            <person name="Gnanaolivu R."/>
            <person name="Hernandez B."/>
            <person name="Skinner E."/>
            <person name="Javaid M."/>
            <person name="Lee S."/>
            <person name="Li M."/>
            <person name="Ming W."/>
            <person name="Munidasa M."/>
            <person name="Muniz J."/>
            <person name="Nguyen L."/>
            <person name="Hughes D."/>
            <person name="Osuji N."/>
            <person name="Pu L.-L."/>
            <person name="Puazo M."/>
            <person name="Qu C."/>
            <person name="Quiroz J."/>
            <person name="Raj R."/>
            <person name="Weissenberger G."/>
            <person name="Xin Y."/>
            <person name="Zou X."/>
            <person name="Han Y."/>
            <person name="Worley K."/>
            <person name="Muzny D."/>
            <person name="Gibbs R."/>
        </authorList>
    </citation>
    <scope>NUCLEOTIDE SEQUENCE</scope>
    <source>
        <strain evidence="9">Sampled in the wild</strain>
    </source>
</reference>
<evidence type="ECO:0000313" key="9">
    <source>
        <dbReference type="EMBL" id="KAG8227500.1"/>
    </source>
</evidence>
<reference evidence="9" key="1">
    <citation type="submission" date="2013-04" db="EMBL/GenBank/DDBJ databases">
        <authorList>
            <person name="Qu J."/>
            <person name="Murali S.C."/>
            <person name="Bandaranaike D."/>
            <person name="Bellair M."/>
            <person name="Blankenburg K."/>
            <person name="Chao H."/>
            <person name="Dinh H."/>
            <person name="Doddapaneni H."/>
            <person name="Downs B."/>
            <person name="Dugan-Rocha S."/>
            <person name="Elkadiri S."/>
            <person name="Gnanaolivu R.D."/>
            <person name="Hernandez B."/>
            <person name="Javaid M."/>
            <person name="Jayaseelan J.C."/>
            <person name="Lee S."/>
            <person name="Li M."/>
            <person name="Ming W."/>
            <person name="Munidasa M."/>
            <person name="Muniz J."/>
            <person name="Nguyen L."/>
            <person name="Ongeri F."/>
            <person name="Osuji N."/>
            <person name="Pu L.-L."/>
            <person name="Puazo M."/>
            <person name="Qu C."/>
            <person name="Quiroz J."/>
            <person name="Raj R."/>
            <person name="Weissenberger G."/>
            <person name="Xin Y."/>
            <person name="Zou X."/>
            <person name="Han Y."/>
            <person name="Richards S."/>
            <person name="Worley K."/>
            <person name="Muzny D."/>
            <person name="Gibbs R."/>
        </authorList>
    </citation>
    <scope>NUCLEOTIDE SEQUENCE</scope>
    <source>
        <strain evidence="9">Sampled in the wild</strain>
    </source>
</reference>
<feature type="transmembrane region" description="Helical" evidence="7">
    <location>
        <begin position="69"/>
        <end position="91"/>
    </location>
</feature>
<sequence length="491" mass="53805">MASVELPSGLPGPEDGLFSESAPKDPNAILFEFITNGVLLCVVCALGLVGNALSIFILSRPAMRSSTNLLLGGLARCDAALLTTSLFLFGLPSLHEYQQHLRTSSRRETILPPHLPPPPGPPPSPGSAPTYVEIPTQQGGILFDYNYRVYPLLAPVLFPLALTAQTASVYLTLTVTLERWVAVCHPLKARSLCTQRRARMHVVGAMAFALLYNLPRFWEVRRGKITTSPPSNITMYFVFASSLRSDPTYISVYVNWSYLVVMYVLPFGGLAVLNAAIYRQVRRANRERQRLSRLQKKEIGLATMLLIVVVVFFLCNLLALVNNVLESFYGIIVDQLVKTSNLLVTVNSSVNFIIYVTFGERFRRLFLKMFCGKKRRTTGWATRFAPGGSRAGGIGEGACSLAGPDSLGGSVGGRRTLAGGGEEDEESVGTDCPRPAESRRSRRRRSAMALVRIVSSQNSANGGPPRKSRTSLRSHVRAERRATNGLQTDDL</sequence>
<dbReference type="SMART" id="SM01381">
    <property type="entry name" value="7TM_GPCR_Srsx"/>
    <property type="match status" value="1"/>
</dbReference>
<dbReference type="SUPFAM" id="SSF81321">
    <property type="entry name" value="Family A G protein-coupled receptor-like"/>
    <property type="match status" value="2"/>
</dbReference>
<evidence type="ECO:0000256" key="4">
    <source>
        <dbReference type="ARBA" id="ARBA00022989"/>
    </source>
</evidence>
<evidence type="ECO:0000256" key="2">
    <source>
        <dbReference type="ARBA" id="ARBA00010663"/>
    </source>
</evidence>
<dbReference type="PANTHER" id="PTHR46641:SF2">
    <property type="entry name" value="FMRFAMIDE RECEPTOR"/>
    <property type="match status" value="1"/>
</dbReference>
<dbReference type="GO" id="GO:0004930">
    <property type="term" value="F:G protein-coupled receptor activity"/>
    <property type="evidence" value="ECO:0007669"/>
    <property type="project" value="InterPro"/>
</dbReference>
<evidence type="ECO:0000256" key="6">
    <source>
        <dbReference type="SAM" id="MobiDB-lite"/>
    </source>
</evidence>
<feature type="compositionally biased region" description="Pro residues" evidence="6">
    <location>
        <begin position="113"/>
        <end position="126"/>
    </location>
</feature>
<comment type="similarity">
    <text evidence="2">Belongs to the G-protein coupled receptor 1 family.</text>
</comment>
<dbReference type="CDD" id="cd14978">
    <property type="entry name" value="7tmA_FMRFamide_R-like"/>
    <property type="match status" value="1"/>
</dbReference>
<dbReference type="PROSITE" id="PS50262">
    <property type="entry name" value="G_PROTEIN_RECEP_F1_2"/>
    <property type="match status" value="1"/>
</dbReference>
<feature type="domain" description="G-protein coupled receptors family 1 profile" evidence="8">
    <location>
        <begin position="50"/>
        <end position="355"/>
    </location>
</feature>
<comment type="subcellular location">
    <subcellularLocation>
        <location evidence="1">Membrane</location>
    </subcellularLocation>
</comment>
<dbReference type="GO" id="GO:0016020">
    <property type="term" value="C:membrane"/>
    <property type="evidence" value="ECO:0007669"/>
    <property type="project" value="UniProtKB-SubCell"/>
</dbReference>
<feature type="transmembrane region" description="Helical" evidence="7">
    <location>
        <begin position="152"/>
        <end position="177"/>
    </location>
</feature>
<feature type="region of interest" description="Disordered" evidence="6">
    <location>
        <begin position="405"/>
        <end position="491"/>
    </location>
</feature>
<evidence type="ECO:0000313" key="10">
    <source>
        <dbReference type="Proteomes" id="UP000792457"/>
    </source>
</evidence>
<keyword evidence="5 7" id="KW-0472">Membrane</keyword>
<evidence type="ECO:0000256" key="7">
    <source>
        <dbReference type="SAM" id="Phobius"/>
    </source>
</evidence>
<accession>A0A8K0K384</accession>
<dbReference type="Pfam" id="PF00001">
    <property type="entry name" value="7tm_1"/>
    <property type="match status" value="1"/>
</dbReference>
<feature type="transmembrane region" description="Helical" evidence="7">
    <location>
        <begin position="256"/>
        <end position="278"/>
    </location>
</feature>
<dbReference type="PRINTS" id="PR00237">
    <property type="entry name" value="GPCRRHODOPSN"/>
</dbReference>
<evidence type="ECO:0000256" key="3">
    <source>
        <dbReference type="ARBA" id="ARBA00022692"/>
    </source>
</evidence>
<dbReference type="OrthoDB" id="10011262at2759"/>
<evidence type="ECO:0000256" key="5">
    <source>
        <dbReference type="ARBA" id="ARBA00023136"/>
    </source>
</evidence>
<dbReference type="PANTHER" id="PTHR46641">
    <property type="entry name" value="FMRFAMIDE RECEPTOR-RELATED"/>
    <property type="match status" value="1"/>
</dbReference>
<dbReference type="AlphaFoldDB" id="A0A8K0K384"/>
<dbReference type="InterPro" id="IPR017452">
    <property type="entry name" value="GPCR_Rhodpsn_7TM"/>
</dbReference>
<protein>
    <recommendedName>
        <fullName evidence="8">G-protein coupled receptors family 1 profile domain-containing protein</fullName>
    </recommendedName>
</protein>
<dbReference type="Proteomes" id="UP000792457">
    <property type="component" value="Unassembled WGS sequence"/>
</dbReference>
<keyword evidence="3 7" id="KW-0812">Transmembrane</keyword>
<dbReference type="InterPro" id="IPR000276">
    <property type="entry name" value="GPCR_Rhodpsn"/>
</dbReference>
<comment type="caution">
    <text evidence="9">The sequence shown here is derived from an EMBL/GenBank/DDBJ whole genome shotgun (WGS) entry which is preliminary data.</text>
</comment>